<keyword evidence="1" id="KW-0472">Membrane</keyword>
<dbReference type="Proteomes" id="UP000237608">
    <property type="component" value="Unassembled WGS sequence"/>
</dbReference>
<accession>A0A2S7WEH1</accession>
<keyword evidence="1" id="KW-1133">Transmembrane helix</keyword>
<organism evidence="2 3">
    <name type="scientific">Polaribacter gangjinensis</name>
    <dbReference type="NCBI Taxonomy" id="574710"/>
    <lineage>
        <taxon>Bacteria</taxon>
        <taxon>Pseudomonadati</taxon>
        <taxon>Bacteroidota</taxon>
        <taxon>Flavobacteriia</taxon>
        <taxon>Flavobacteriales</taxon>
        <taxon>Flavobacteriaceae</taxon>
    </lineage>
</organism>
<feature type="transmembrane region" description="Helical" evidence="1">
    <location>
        <begin position="55"/>
        <end position="77"/>
    </location>
</feature>
<dbReference type="RefSeq" id="WP_105047175.1">
    <property type="nucleotide sequence ID" value="NZ_CP150662.1"/>
</dbReference>
<evidence type="ECO:0000313" key="3">
    <source>
        <dbReference type="Proteomes" id="UP000237608"/>
    </source>
</evidence>
<reference evidence="2 3" key="1">
    <citation type="submission" date="2016-12" db="EMBL/GenBank/DDBJ databases">
        <title>Trade-off between light-utilization and light-protection in marine flavobacteria.</title>
        <authorList>
            <person name="Kumagai Y."/>
            <person name="Yoshizawa S."/>
            <person name="Kogure K."/>
            <person name="Iwasaki W."/>
        </authorList>
    </citation>
    <scope>NUCLEOTIDE SEQUENCE [LARGE SCALE GENOMIC DNA]</scope>
    <source>
        <strain evidence="2 3">KCTC 22729</strain>
    </source>
</reference>
<protein>
    <submittedName>
        <fullName evidence="2">Uncharacterized protein</fullName>
    </submittedName>
</protein>
<evidence type="ECO:0000256" key="1">
    <source>
        <dbReference type="SAM" id="Phobius"/>
    </source>
</evidence>
<comment type="caution">
    <text evidence="2">The sequence shown here is derived from an EMBL/GenBank/DDBJ whole genome shotgun (WGS) entry which is preliminary data.</text>
</comment>
<name>A0A2S7WEH1_9FLAO</name>
<dbReference type="OrthoDB" id="1252436at2"/>
<proteinExistence type="predicted"/>
<dbReference type="EMBL" id="MSCL01000001">
    <property type="protein sequence ID" value="PQJ76029.1"/>
    <property type="molecule type" value="Genomic_DNA"/>
</dbReference>
<keyword evidence="3" id="KW-1185">Reference proteome</keyword>
<gene>
    <name evidence="2" type="ORF">BTO13_12695</name>
</gene>
<sequence length="200" mass="23110">MRELIQNKNFVKRELRITDSKLFYTISKFGNGNEIDIPFENLNGEKVSQKSTNNILLMAAGVFFLIAIATQISLFRGGTGEKFAGLIWAGIGVAFLVIYYLSKQDFWKIRLTNDSYIYIHKNIPSKTATDQFLSELMKSRNEFLKENYAIVDENLSYESQLNNFKWLKSIDAISKDEFEQKYTELKQSIKQEKPNIGFGK</sequence>
<keyword evidence="1" id="KW-0812">Transmembrane</keyword>
<evidence type="ECO:0000313" key="2">
    <source>
        <dbReference type="EMBL" id="PQJ76029.1"/>
    </source>
</evidence>
<dbReference type="AlphaFoldDB" id="A0A2S7WEH1"/>
<feature type="transmembrane region" description="Helical" evidence="1">
    <location>
        <begin position="83"/>
        <end position="101"/>
    </location>
</feature>